<keyword evidence="4 6" id="KW-1133">Transmembrane helix</keyword>
<dbReference type="Pfam" id="PF12221">
    <property type="entry name" value="HflK_N"/>
    <property type="match status" value="1"/>
</dbReference>
<feature type="domain" description="Band 7" evidence="8">
    <location>
        <begin position="98"/>
        <end position="268"/>
    </location>
</feature>
<comment type="function">
    <text evidence="6">HflC and HflK could encode or regulate a protease.</text>
</comment>
<dbReference type="InterPro" id="IPR010201">
    <property type="entry name" value="HflK"/>
</dbReference>
<evidence type="ECO:0000256" key="5">
    <source>
        <dbReference type="ARBA" id="ARBA00023136"/>
    </source>
</evidence>
<dbReference type="AlphaFoldDB" id="A0A9W6ILG5"/>
<dbReference type="InterPro" id="IPR036013">
    <property type="entry name" value="Band_7/SPFH_dom_sf"/>
</dbReference>
<evidence type="ECO:0000256" key="1">
    <source>
        <dbReference type="ARBA" id="ARBA00004167"/>
    </source>
</evidence>
<dbReference type="GO" id="GO:0006508">
    <property type="term" value="P:proteolysis"/>
    <property type="evidence" value="ECO:0007669"/>
    <property type="project" value="UniProtKB-KW"/>
</dbReference>
<evidence type="ECO:0000313" key="10">
    <source>
        <dbReference type="Proteomes" id="UP001143486"/>
    </source>
</evidence>
<dbReference type="RefSeq" id="WP_271185825.1">
    <property type="nucleotide sequence ID" value="NZ_BSFE01000002.1"/>
</dbReference>
<dbReference type="EMBL" id="BSFE01000002">
    <property type="protein sequence ID" value="GLK51444.1"/>
    <property type="molecule type" value="Genomic_DNA"/>
</dbReference>
<dbReference type="InterPro" id="IPR020980">
    <property type="entry name" value="Membrane_HflK_N"/>
</dbReference>
<proteinExistence type="inferred from homology"/>
<accession>A0A9W6ILG5</accession>
<organism evidence="9 10">
    <name type="scientific">Maricaulis virginensis</name>
    <dbReference type="NCBI Taxonomy" id="144022"/>
    <lineage>
        <taxon>Bacteria</taxon>
        <taxon>Pseudomonadati</taxon>
        <taxon>Pseudomonadota</taxon>
        <taxon>Alphaproteobacteria</taxon>
        <taxon>Maricaulales</taxon>
        <taxon>Maricaulaceae</taxon>
        <taxon>Maricaulis</taxon>
    </lineage>
</organism>
<keyword evidence="10" id="KW-1185">Reference proteome</keyword>
<comment type="similarity">
    <text evidence="2 6">Belongs to the band 7/mec-2 family. HflK subfamily.</text>
</comment>
<evidence type="ECO:0000256" key="3">
    <source>
        <dbReference type="ARBA" id="ARBA00022692"/>
    </source>
</evidence>
<evidence type="ECO:0000313" key="9">
    <source>
        <dbReference type="EMBL" id="GLK51444.1"/>
    </source>
</evidence>
<sequence>MPWNDNQGGGGGGPWGSGGGNNNQNPWGRRPQGSGGGDEGPDLDEVVRDMQRKLRGLFGGGGSGGNGGGKKGGGGASAFGFGFILLVIVGVWFVMPGSGWYQVGPNEAGVVLRFGEYSRTSSPGFHFKLPTPIETVTLPEVTTTNTITIGQGNEGQMLTRDENIVDIDFAVQWRVDLSYPDGVRDYLFNVREPEATVRAVAESAMREVVGTSDLQFIITEGRTEVSHRTRALLQETLNEYNAGIEVLQVNLRNAQPPERVIDAFRGVDVAQQEAERAQLDATAHANSVIPQARGRAAQVTQQAQAYRDSVIAEAQGQADRFVAIYDQYRLAPNVTRRRMYLETIEEIFRRSDLIVLDDQAGAVPYLPLNELGQNRNRTQGGNQ</sequence>
<dbReference type="Gene3D" id="3.30.479.30">
    <property type="entry name" value="Band 7 domain"/>
    <property type="match status" value="1"/>
</dbReference>
<keyword evidence="9" id="KW-0378">Hydrolase</keyword>
<evidence type="ECO:0000256" key="7">
    <source>
        <dbReference type="SAM" id="MobiDB-lite"/>
    </source>
</evidence>
<reference evidence="9" key="1">
    <citation type="journal article" date="2014" name="Int. J. Syst. Evol. Microbiol.">
        <title>Complete genome sequence of Corynebacterium casei LMG S-19264T (=DSM 44701T), isolated from a smear-ripened cheese.</title>
        <authorList>
            <consortium name="US DOE Joint Genome Institute (JGI-PGF)"/>
            <person name="Walter F."/>
            <person name="Albersmeier A."/>
            <person name="Kalinowski J."/>
            <person name="Ruckert C."/>
        </authorList>
    </citation>
    <scope>NUCLEOTIDE SEQUENCE</scope>
    <source>
        <strain evidence="9">VKM B-1513</strain>
    </source>
</reference>
<dbReference type="PANTHER" id="PTHR43327:SF2">
    <property type="entry name" value="MODULATOR OF FTSH PROTEASE HFLK"/>
    <property type="match status" value="1"/>
</dbReference>
<feature type="compositionally biased region" description="Gly residues" evidence="7">
    <location>
        <begin position="7"/>
        <end position="21"/>
    </location>
</feature>
<reference evidence="9" key="2">
    <citation type="submission" date="2023-01" db="EMBL/GenBank/DDBJ databases">
        <authorList>
            <person name="Sun Q."/>
            <person name="Evtushenko L."/>
        </authorList>
    </citation>
    <scope>NUCLEOTIDE SEQUENCE</scope>
    <source>
        <strain evidence="9">VKM B-1513</strain>
    </source>
</reference>
<evidence type="ECO:0000256" key="6">
    <source>
        <dbReference type="RuleBase" id="RU364113"/>
    </source>
</evidence>
<dbReference type="SMART" id="SM00244">
    <property type="entry name" value="PHB"/>
    <property type="match status" value="1"/>
</dbReference>
<dbReference type="InterPro" id="IPR001107">
    <property type="entry name" value="Band_7"/>
</dbReference>
<dbReference type="GO" id="GO:0016020">
    <property type="term" value="C:membrane"/>
    <property type="evidence" value="ECO:0007669"/>
    <property type="project" value="UniProtKB-SubCell"/>
</dbReference>
<comment type="subunit">
    <text evidence="6">HflC and HflK may interact to form a multimeric complex.</text>
</comment>
<dbReference type="CDD" id="cd03404">
    <property type="entry name" value="SPFH_HflK"/>
    <property type="match status" value="1"/>
</dbReference>
<keyword evidence="9" id="KW-0645">Protease</keyword>
<feature type="transmembrane region" description="Helical" evidence="6">
    <location>
        <begin position="76"/>
        <end position="95"/>
    </location>
</feature>
<dbReference type="InterPro" id="IPR050710">
    <property type="entry name" value="Band7/mec-2_domain"/>
</dbReference>
<keyword evidence="5 6" id="KW-0472">Membrane</keyword>
<keyword evidence="3 6" id="KW-0812">Transmembrane</keyword>
<dbReference type="Pfam" id="PF01145">
    <property type="entry name" value="Band_7"/>
    <property type="match status" value="1"/>
</dbReference>
<comment type="subcellular location">
    <subcellularLocation>
        <location evidence="1">Membrane</location>
        <topology evidence="1">Single-pass membrane protein</topology>
    </subcellularLocation>
</comment>
<feature type="region of interest" description="Disordered" evidence="7">
    <location>
        <begin position="1"/>
        <end position="44"/>
    </location>
</feature>
<dbReference type="SUPFAM" id="SSF117892">
    <property type="entry name" value="Band 7/SPFH domain"/>
    <property type="match status" value="1"/>
</dbReference>
<dbReference type="NCBIfam" id="TIGR01933">
    <property type="entry name" value="hflK"/>
    <property type="match status" value="1"/>
</dbReference>
<dbReference type="Proteomes" id="UP001143486">
    <property type="component" value="Unassembled WGS sequence"/>
</dbReference>
<evidence type="ECO:0000256" key="4">
    <source>
        <dbReference type="ARBA" id="ARBA00022989"/>
    </source>
</evidence>
<name>A0A9W6ILG5_9PROT</name>
<dbReference type="GO" id="GO:0008233">
    <property type="term" value="F:peptidase activity"/>
    <property type="evidence" value="ECO:0007669"/>
    <property type="project" value="UniProtKB-KW"/>
</dbReference>
<evidence type="ECO:0000256" key="2">
    <source>
        <dbReference type="ARBA" id="ARBA00006971"/>
    </source>
</evidence>
<evidence type="ECO:0000259" key="8">
    <source>
        <dbReference type="SMART" id="SM00244"/>
    </source>
</evidence>
<comment type="caution">
    <text evidence="9">The sequence shown here is derived from an EMBL/GenBank/DDBJ whole genome shotgun (WGS) entry which is preliminary data.</text>
</comment>
<protein>
    <recommendedName>
        <fullName evidence="6">Protein HflK</fullName>
    </recommendedName>
</protein>
<dbReference type="PANTHER" id="PTHR43327">
    <property type="entry name" value="STOMATIN-LIKE PROTEIN 2, MITOCHONDRIAL"/>
    <property type="match status" value="1"/>
</dbReference>
<gene>
    <name evidence="9" type="ORF">GCM10017621_09520</name>
</gene>